<name>X1BCR9_9ZZZZ</name>
<sequence>MKAKIRQIQFGEGKLIVNVGFYFSEGEDGYDECYREIMTEVDGKPVVTGEWKLYPFNTLGFSVPLLATTI</sequence>
<dbReference type="EMBL" id="BART01009861">
    <property type="protein sequence ID" value="GAG81923.1"/>
    <property type="molecule type" value="Genomic_DNA"/>
</dbReference>
<organism evidence="1">
    <name type="scientific">marine sediment metagenome</name>
    <dbReference type="NCBI Taxonomy" id="412755"/>
    <lineage>
        <taxon>unclassified sequences</taxon>
        <taxon>metagenomes</taxon>
        <taxon>ecological metagenomes</taxon>
    </lineage>
</organism>
<accession>X1BCR9</accession>
<dbReference type="AlphaFoldDB" id="X1BCR9"/>
<gene>
    <name evidence="1" type="ORF">S01H4_21704</name>
</gene>
<comment type="caution">
    <text evidence="1">The sequence shown here is derived from an EMBL/GenBank/DDBJ whole genome shotgun (WGS) entry which is preliminary data.</text>
</comment>
<evidence type="ECO:0000313" key="1">
    <source>
        <dbReference type="EMBL" id="GAG81923.1"/>
    </source>
</evidence>
<reference evidence="1" key="1">
    <citation type="journal article" date="2014" name="Front. Microbiol.">
        <title>High frequency of phylogenetically diverse reductive dehalogenase-homologous genes in deep subseafloor sedimentary metagenomes.</title>
        <authorList>
            <person name="Kawai M."/>
            <person name="Futagami T."/>
            <person name="Toyoda A."/>
            <person name="Takaki Y."/>
            <person name="Nishi S."/>
            <person name="Hori S."/>
            <person name="Arai W."/>
            <person name="Tsubouchi T."/>
            <person name="Morono Y."/>
            <person name="Uchiyama I."/>
            <person name="Ito T."/>
            <person name="Fujiyama A."/>
            <person name="Inagaki F."/>
            <person name="Takami H."/>
        </authorList>
    </citation>
    <scope>NUCLEOTIDE SEQUENCE</scope>
    <source>
        <strain evidence="1">Expedition CK06-06</strain>
    </source>
</reference>
<protein>
    <submittedName>
        <fullName evidence="1">Uncharacterized protein</fullName>
    </submittedName>
</protein>
<proteinExistence type="predicted"/>